<proteinExistence type="predicted"/>
<organism evidence="1 2">
    <name type="scientific">Sodalis glossinidius (strain morsitans)</name>
    <dbReference type="NCBI Taxonomy" id="343509"/>
    <lineage>
        <taxon>Bacteria</taxon>
        <taxon>Pseudomonadati</taxon>
        <taxon>Pseudomonadota</taxon>
        <taxon>Gammaproteobacteria</taxon>
        <taxon>Enterobacterales</taxon>
        <taxon>Bruguierivoracaceae</taxon>
        <taxon>Sodalis</taxon>
    </lineage>
</organism>
<evidence type="ECO:0000313" key="1">
    <source>
        <dbReference type="EMBL" id="CRL45371.1"/>
    </source>
</evidence>
<dbReference type="RefSeq" id="WP_041866941.1">
    <property type="nucleotide sequence ID" value="NC_007712.1"/>
</dbReference>
<dbReference type="Proteomes" id="UP000245838">
    <property type="component" value="Chromosome sggmmb4_Chromosome"/>
</dbReference>
<dbReference type="AlphaFoldDB" id="A0A193QJN0"/>
<reference evidence="1 2" key="1">
    <citation type="submission" date="2015-05" db="EMBL/GenBank/DDBJ databases">
        <authorList>
            <person name="Goodhead I."/>
        </authorList>
    </citation>
    <scope>NUCLEOTIDE SEQUENCE [LARGE SCALE GENOMIC DNA]</scope>
    <source>
        <strain evidence="2">morsitans</strain>
    </source>
</reference>
<evidence type="ECO:0000313" key="2">
    <source>
        <dbReference type="Proteomes" id="UP000245838"/>
    </source>
</evidence>
<protein>
    <submittedName>
        <fullName evidence="1">Uncharacterized protein</fullName>
    </submittedName>
</protein>
<name>A0A193QJN0_SODGM</name>
<dbReference type="OrthoDB" id="5999407at2"/>
<gene>
    <name evidence="1" type="ORF">SGGMMB4_03036</name>
</gene>
<dbReference type="BioCyc" id="SGLO343509:SGP1_RS11965-MONOMER"/>
<dbReference type="EMBL" id="LN854557">
    <property type="protein sequence ID" value="CRL45371.1"/>
    <property type="molecule type" value="Genomic_DNA"/>
</dbReference>
<sequence length="75" mass="8872">MKENTGSYALIPENSNRVKNIIVASDDHKRDGYYTVRYDENTFCQPRMYYNAKTGLFYDVPEFTTINKRQHNKSL</sequence>
<accession>A0A193QJN0</accession>